<evidence type="ECO:0000313" key="3">
    <source>
        <dbReference type="EMBL" id="BAQ18478.1"/>
    </source>
</evidence>
<keyword evidence="1" id="KW-0802">TPR repeat</keyword>
<keyword evidence="4" id="KW-1185">Reference proteome</keyword>
<dbReference type="STRING" id="1384459.GL4_3046"/>
<dbReference type="PROSITE" id="PS50005">
    <property type="entry name" value="TPR"/>
    <property type="match status" value="2"/>
</dbReference>
<dbReference type="InterPro" id="IPR052384">
    <property type="entry name" value="TMTC_O-mannosyltransferase"/>
</dbReference>
<dbReference type="Gene3D" id="3.40.630.30">
    <property type="match status" value="1"/>
</dbReference>
<organism evidence="3 4">
    <name type="scientific">Methyloceanibacter caenitepidi</name>
    <dbReference type="NCBI Taxonomy" id="1384459"/>
    <lineage>
        <taxon>Bacteria</taxon>
        <taxon>Pseudomonadati</taxon>
        <taxon>Pseudomonadota</taxon>
        <taxon>Alphaproteobacteria</taxon>
        <taxon>Hyphomicrobiales</taxon>
        <taxon>Hyphomicrobiaceae</taxon>
        <taxon>Methyloceanibacter</taxon>
    </lineage>
</organism>
<gene>
    <name evidence="3" type="ORF">GL4_3046</name>
</gene>
<reference evidence="3 4" key="1">
    <citation type="submission" date="2014-09" db="EMBL/GenBank/DDBJ databases">
        <title>Genome sequencing of Methyloceanibacter caenitepidi Gela4.</title>
        <authorList>
            <person name="Takeuchi M."/>
            <person name="Susumu S."/>
            <person name="Kamagata Y."/>
            <person name="Oshima K."/>
            <person name="Hattori M."/>
            <person name="Iwasaki W."/>
        </authorList>
    </citation>
    <scope>NUCLEOTIDE SEQUENCE [LARGE SCALE GENOMIC DNA]</scope>
    <source>
        <strain evidence="3 4">Gela4</strain>
    </source>
</reference>
<dbReference type="RefSeq" id="WP_045368642.1">
    <property type="nucleotide sequence ID" value="NZ_AP014648.1"/>
</dbReference>
<dbReference type="SUPFAM" id="SSF55729">
    <property type="entry name" value="Acyl-CoA N-acyltransferases (Nat)"/>
    <property type="match status" value="1"/>
</dbReference>
<dbReference type="SMART" id="SM00028">
    <property type="entry name" value="TPR"/>
    <property type="match status" value="4"/>
</dbReference>
<dbReference type="AlphaFoldDB" id="A0A0A8K6B1"/>
<dbReference type="HOGENOM" id="CLU_026904_0_0_5"/>
<dbReference type="OrthoDB" id="9808976at2"/>
<name>A0A0A8K6B1_9HYPH</name>
<accession>A0A0A8K6B1</accession>
<dbReference type="Pfam" id="PF13480">
    <property type="entry name" value="Acetyltransf_6"/>
    <property type="match status" value="1"/>
</dbReference>
<dbReference type="InterPro" id="IPR011990">
    <property type="entry name" value="TPR-like_helical_dom_sf"/>
</dbReference>
<protein>
    <submittedName>
        <fullName evidence="3">Cellulose biosynthesis protein</fullName>
    </submittedName>
</protein>
<dbReference type="PANTHER" id="PTHR44216">
    <property type="entry name" value="PROTEIN O-MANNOSYL-TRANSFERASE TMTC2"/>
    <property type="match status" value="1"/>
</dbReference>
<dbReference type="PANTHER" id="PTHR44216:SF3">
    <property type="entry name" value="PROTEIN O-MANNOSYL-TRANSFERASE TMTC2"/>
    <property type="match status" value="1"/>
</dbReference>
<dbReference type="InterPro" id="IPR038740">
    <property type="entry name" value="BioF2-like_GNAT_dom"/>
</dbReference>
<evidence type="ECO:0000313" key="4">
    <source>
        <dbReference type="Proteomes" id="UP000031643"/>
    </source>
</evidence>
<sequence>MRIDIIDTHQELLDIRENWEAVYASDPEAQFFLSWTWISRWLDGDRSQWFVLAAAPDSCSDYVAFFPLRLRTRMRKQGGGFYNEITLAGRGLSDYSGLITRPECEGQTVSAFSRYLRRANWAALTLEFFRSSPNRLERLLRSLPAKDFRRIEIPAVNKRDNVNNLVCPYISLPDSWDAYLAGLGSNTRQKMRRFLRKVDEGQEYRITVANADTIDRDLDILMNFWATKWAQRKGDRLRGLVRVNRSMFRDCFEGGALFLPVVWQGDRPLGALATLVDHQKKAFLFFLAGRDETVRTPVPSGVALHAYSLRHAIENGITTYDFLRGNEEYKYMFGVEEVLLHNLVITAPGNRNLGGKLDPRCVSRVLQKAMQLHKANKLADAERGYRQVLDVTPRSPAALYGCGQLLMRKKDYQGARQMFRKLISIKPDADNVWLRLGLTFEAQSRFADAAKTYRRFLQRKPSNAAAYSRLAQVLLALGKTGEADSAFQAASTLQQETSALVH</sequence>
<feature type="domain" description="BioF2-like acetyltransferase" evidence="2">
    <location>
        <begin position="185"/>
        <end position="330"/>
    </location>
</feature>
<proteinExistence type="predicted"/>
<dbReference type="Proteomes" id="UP000031643">
    <property type="component" value="Chromosome"/>
</dbReference>
<dbReference type="KEGG" id="mcg:GL4_3046"/>
<dbReference type="InterPro" id="IPR016181">
    <property type="entry name" value="Acyl_CoA_acyltransferase"/>
</dbReference>
<dbReference type="EMBL" id="AP014648">
    <property type="protein sequence ID" value="BAQ18478.1"/>
    <property type="molecule type" value="Genomic_DNA"/>
</dbReference>
<dbReference type="Gene3D" id="1.25.40.10">
    <property type="entry name" value="Tetratricopeptide repeat domain"/>
    <property type="match status" value="1"/>
</dbReference>
<dbReference type="Pfam" id="PF13432">
    <property type="entry name" value="TPR_16"/>
    <property type="match status" value="2"/>
</dbReference>
<feature type="repeat" description="TPR" evidence="1">
    <location>
        <begin position="396"/>
        <end position="429"/>
    </location>
</feature>
<evidence type="ECO:0000256" key="1">
    <source>
        <dbReference type="PROSITE-ProRule" id="PRU00339"/>
    </source>
</evidence>
<dbReference type="GO" id="GO:0035269">
    <property type="term" value="P:protein O-linked glycosylation via mannose"/>
    <property type="evidence" value="ECO:0007669"/>
    <property type="project" value="TreeGrafter"/>
</dbReference>
<dbReference type="SUPFAM" id="SSF48452">
    <property type="entry name" value="TPR-like"/>
    <property type="match status" value="1"/>
</dbReference>
<dbReference type="GO" id="GO:0000030">
    <property type="term" value="F:mannosyltransferase activity"/>
    <property type="evidence" value="ECO:0007669"/>
    <property type="project" value="TreeGrafter"/>
</dbReference>
<dbReference type="InterPro" id="IPR019734">
    <property type="entry name" value="TPR_rpt"/>
</dbReference>
<feature type="repeat" description="TPR" evidence="1">
    <location>
        <begin position="430"/>
        <end position="463"/>
    </location>
</feature>
<evidence type="ECO:0000259" key="2">
    <source>
        <dbReference type="Pfam" id="PF13480"/>
    </source>
</evidence>